<sequence length="109" mass="12563">MENNIRHVGKLKITTVGIDRRIATYEFTGDHSNAAFDINEHYVEFPPDLQSDGVGKCLGFIGGFLFFYNSDAYFIDLEFDSYRKVESVEPITTFTELCTLLRLNFHCEH</sequence>
<proteinExistence type="predicted"/>
<accession>A0A2T3KLH1</accession>
<dbReference type="AlphaFoldDB" id="A0A2T3KLH1"/>
<evidence type="ECO:0000313" key="1">
    <source>
        <dbReference type="EMBL" id="PSV00497.1"/>
    </source>
</evidence>
<gene>
    <name evidence="1" type="ORF">C9J27_05015</name>
</gene>
<organism evidence="1 2">
    <name type="scientific">Photobacterium kishitanii</name>
    <dbReference type="NCBI Taxonomy" id="318456"/>
    <lineage>
        <taxon>Bacteria</taxon>
        <taxon>Pseudomonadati</taxon>
        <taxon>Pseudomonadota</taxon>
        <taxon>Gammaproteobacteria</taxon>
        <taxon>Vibrionales</taxon>
        <taxon>Vibrionaceae</taxon>
        <taxon>Photobacterium</taxon>
    </lineage>
</organism>
<name>A0A2T3KLH1_9GAMM</name>
<dbReference type="EMBL" id="PYNF01000003">
    <property type="protein sequence ID" value="PSV00497.1"/>
    <property type="molecule type" value="Genomic_DNA"/>
</dbReference>
<comment type="caution">
    <text evidence="1">The sequence shown here is derived from an EMBL/GenBank/DDBJ whole genome shotgun (WGS) entry which is preliminary data.</text>
</comment>
<dbReference type="Proteomes" id="UP000241426">
    <property type="component" value="Unassembled WGS sequence"/>
</dbReference>
<reference evidence="1 2" key="1">
    <citation type="submission" date="2018-01" db="EMBL/GenBank/DDBJ databases">
        <title>Whole genome sequencing of Histamine producing bacteria.</title>
        <authorList>
            <person name="Butler K."/>
        </authorList>
    </citation>
    <scope>NUCLEOTIDE SEQUENCE [LARGE SCALE GENOMIC DNA]</scope>
    <source>
        <strain evidence="1 2">FS-7.2</strain>
    </source>
</reference>
<dbReference type="RefSeq" id="WP_107289127.1">
    <property type="nucleotide sequence ID" value="NZ_PYNF01000003.1"/>
</dbReference>
<evidence type="ECO:0000313" key="2">
    <source>
        <dbReference type="Proteomes" id="UP000241426"/>
    </source>
</evidence>
<protein>
    <submittedName>
        <fullName evidence="1">Uncharacterized protein</fullName>
    </submittedName>
</protein>